<dbReference type="GO" id="GO:0046872">
    <property type="term" value="F:metal ion binding"/>
    <property type="evidence" value="ECO:0007669"/>
    <property type="project" value="UniProtKB-KW"/>
</dbReference>
<dbReference type="GO" id="GO:0051213">
    <property type="term" value="F:dioxygenase activity"/>
    <property type="evidence" value="ECO:0007669"/>
    <property type="project" value="UniProtKB-KW"/>
</dbReference>
<name>A0A8H7XUA9_PSICU</name>
<keyword evidence="4" id="KW-0560">Oxidoreductase</keyword>
<protein>
    <recommendedName>
        <fullName evidence="6">2OGFeDO JBP1/TET oxygenase domain-containing protein</fullName>
    </recommendedName>
</protein>
<accession>A0A8H7XUA9</accession>
<proteinExistence type="predicted"/>
<evidence type="ECO:0000256" key="5">
    <source>
        <dbReference type="ARBA" id="ARBA00023004"/>
    </source>
</evidence>
<evidence type="ECO:0000256" key="4">
    <source>
        <dbReference type="ARBA" id="ARBA00023002"/>
    </source>
</evidence>
<evidence type="ECO:0000259" key="6">
    <source>
        <dbReference type="Pfam" id="PF12851"/>
    </source>
</evidence>
<comment type="cofactor">
    <cofactor evidence="1">
        <name>Fe(2+)</name>
        <dbReference type="ChEBI" id="CHEBI:29033"/>
    </cofactor>
</comment>
<sequence length="378" mass="42655">MPPTYGPFSRSPAMIKTMQIAHYLCVRFARGIGNSTQVDSDDWTLTETQEFNQLADVLARAFKNKKMLSWKADDYKDWLEVNGKGARGTNAEFERRVAEEFPPLVPGVIVFETEPFILCDIKGNILMWYLPGALKNRRQLKMWKELKILQGSFSIDEYSSSWRKNTSNYMKREDCKTLAPGTVSMAPAWFQQGHAKSNPLEVSAELRKARGLRWIENFSDSAALIGAALSIMHTWQWQLAIQAMDNLYRDPDLVAKNETLPRVLNAWTSPLTGISVINNRLETPTHRDRGSAYEWFDILSSIGKYQNGYMRLPGAGVEVAYGPGTLVGIAGKILTHNASSVGERACIAQYMKDNVVTALVTSNHRRWANASYIGRMEM</sequence>
<dbReference type="InterPro" id="IPR024779">
    <property type="entry name" value="2OGFeDO_JBP1/TET_oxygenase_dom"/>
</dbReference>
<evidence type="ECO:0000256" key="1">
    <source>
        <dbReference type="ARBA" id="ARBA00001954"/>
    </source>
</evidence>
<keyword evidence="2" id="KW-0479">Metal-binding</keyword>
<evidence type="ECO:0000256" key="3">
    <source>
        <dbReference type="ARBA" id="ARBA00022964"/>
    </source>
</evidence>
<comment type="caution">
    <text evidence="7">The sequence shown here is derived from an EMBL/GenBank/DDBJ whole genome shotgun (WGS) entry which is preliminary data.</text>
</comment>
<dbReference type="OrthoDB" id="3200752at2759"/>
<dbReference type="Pfam" id="PF12851">
    <property type="entry name" value="Tet_JBP"/>
    <property type="match status" value="1"/>
</dbReference>
<reference evidence="7" key="1">
    <citation type="submission" date="2021-02" db="EMBL/GenBank/DDBJ databases">
        <title>Psilocybe cubensis genome.</title>
        <authorList>
            <person name="Mckernan K.J."/>
            <person name="Crawford S."/>
            <person name="Trippe A."/>
            <person name="Kane L.T."/>
            <person name="Mclaughlin S."/>
        </authorList>
    </citation>
    <scope>NUCLEOTIDE SEQUENCE [LARGE SCALE GENOMIC DNA]</scope>
    <source>
        <strain evidence="7">MGC-MH-2018</strain>
    </source>
</reference>
<evidence type="ECO:0000256" key="2">
    <source>
        <dbReference type="ARBA" id="ARBA00022723"/>
    </source>
</evidence>
<dbReference type="Gene3D" id="3.60.130.30">
    <property type="match status" value="1"/>
</dbReference>
<organism evidence="7">
    <name type="scientific">Psilocybe cubensis</name>
    <name type="common">Psychedelic mushroom</name>
    <name type="synonym">Stropharia cubensis</name>
    <dbReference type="NCBI Taxonomy" id="181762"/>
    <lineage>
        <taxon>Eukaryota</taxon>
        <taxon>Fungi</taxon>
        <taxon>Dikarya</taxon>
        <taxon>Basidiomycota</taxon>
        <taxon>Agaricomycotina</taxon>
        <taxon>Agaricomycetes</taxon>
        <taxon>Agaricomycetidae</taxon>
        <taxon>Agaricales</taxon>
        <taxon>Agaricineae</taxon>
        <taxon>Strophariaceae</taxon>
        <taxon>Psilocybe</taxon>
    </lineage>
</organism>
<dbReference type="AlphaFoldDB" id="A0A8H7XUA9"/>
<keyword evidence="3" id="KW-0223">Dioxygenase</keyword>
<gene>
    <name evidence="7" type="ORF">JR316_009409</name>
</gene>
<keyword evidence="5" id="KW-0408">Iron</keyword>
<dbReference type="EMBL" id="JAFIQS010000009">
    <property type="protein sequence ID" value="KAG5165823.1"/>
    <property type="molecule type" value="Genomic_DNA"/>
</dbReference>
<feature type="domain" description="2OGFeDO JBP1/TET oxygenase" evidence="6">
    <location>
        <begin position="197"/>
        <end position="352"/>
    </location>
</feature>
<evidence type="ECO:0000313" key="7">
    <source>
        <dbReference type="EMBL" id="KAG5165823.1"/>
    </source>
</evidence>